<dbReference type="AlphaFoldDB" id="A0AAQ3WJI7"/>
<keyword evidence="3" id="KW-1185">Reference proteome</keyword>
<accession>A0AAQ3WJI7</accession>
<feature type="compositionally biased region" description="Polar residues" evidence="1">
    <location>
        <begin position="36"/>
        <end position="47"/>
    </location>
</feature>
<organism evidence="2 3">
    <name type="scientific">Paspalum notatum var. saurae</name>
    <dbReference type="NCBI Taxonomy" id="547442"/>
    <lineage>
        <taxon>Eukaryota</taxon>
        <taxon>Viridiplantae</taxon>
        <taxon>Streptophyta</taxon>
        <taxon>Embryophyta</taxon>
        <taxon>Tracheophyta</taxon>
        <taxon>Spermatophyta</taxon>
        <taxon>Magnoliopsida</taxon>
        <taxon>Liliopsida</taxon>
        <taxon>Poales</taxon>
        <taxon>Poaceae</taxon>
        <taxon>PACMAD clade</taxon>
        <taxon>Panicoideae</taxon>
        <taxon>Andropogonodae</taxon>
        <taxon>Paspaleae</taxon>
        <taxon>Paspalinae</taxon>
        <taxon>Paspalum</taxon>
    </lineage>
</organism>
<dbReference type="EMBL" id="CP144747">
    <property type="protein sequence ID" value="WVZ63596.1"/>
    <property type="molecule type" value="Genomic_DNA"/>
</dbReference>
<reference evidence="2 3" key="1">
    <citation type="submission" date="2024-02" db="EMBL/GenBank/DDBJ databases">
        <title>High-quality chromosome-scale genome assembly of Pensacola bahiagrass (Paspalum notatum Flugge var. saurae).</title>
        <authorList>
            <person name="Vega J.M."/>
            <person name="Podio M."/>
            <person name="Orjuela J."/>
            <person name="Siena L.A."/>
            <person name="Pessino S.C."/>
            <person name="Combes M.C."/>
            <person name="Mariac C."/>
            <person name="Albertini E."/>
            <person name="Pupilli F."/>
            <person name="Ortiz J.P.A."/>
            <person name="Leblanc O."/>
        </authorList>
    </citation>
    <scope>NUCLEOTIDE SEQUENCE [LARGE SCALE GENOMIC DNA]</scope>
    <source>
        <strain evidence="2">R1</strain>
        <tissue evidence="2">Leaf</tissue>
    </source>
</reference>
<gene>
    <name evidence="2" type="ORF">U9M48_013217</name>
</gene>
<dbReference type="Proteomes" id="UP001341281">
    <property type="component" value="Chromosome 03"/>
</dbReference>
<feature type="compositionally biased region" description="Polar residues" evidence="1">
    <location>
        <begin position="1"/>
        <end position="12"/>
    </location>
</feature>
<sequence>MGLTGQNGQVSRPNPRLADQGQAEPDSARSADQGCWSPNPTARSADSTLGRPATQVSHLPPH</sequence>
<evidence type="ECO:0000313" key="3">
    <source>
        <dbReference type="Proteomes" id="UP001341281"/>
    </source>
</evidence>
<protein>
    <submittedName>
        <fullName evidence="2">Uncharacterized protein</fullName>
    </submittedName>
</protein>
<name>A0AAQ3WJI7_PASNO</name>
<evidence type="ECO:0000313" key="2">
    <source>
        <dbReference type="EMBL" id="WVZ63596.1"/>
    </source>
</evidence>
<feature type="region of interest" description="Disordered" evidence="1">
    <location>
        <begin position="1"/>
        <end position="62"/>
    </location>
</feature>
<evidence type="ECO:0000256" key="1">
    <source>
        <dbReference type="SAM" id="MobiDB-lite"/>
    </source>
</evidence>
<proteinExistence type="predicted"/>